<dbReference type="Proteomes" id="UP000273054">
    <property type="component" value="Segment"/>
</dbReference>
<name>A0A2R8FE18_9VIRU</name>
<evidence type="ECO:0000313" key="2">
    <source>
        <dbReference type="Proteomes" id="UP000273054"/>
    </source>
</evidence>
<evidence type="ECO:0000313" key="1">
    <source>
        <dbReference type="EMBL" id="SPN79247.1"/>
    </source>
</evidence>
<gene>
    <name evidence="1" type="ORF">BRZCDTV_235</name>
</gene>
<sequence>MDSAYSLVLMQPVTERDRSNLSLFELCILHLYQNRKFNQTCKLECSEKSREALYKVLHIEEQQALFGEFRLHTEDGLVLFKESSQGEIFIYDENGEATLYLETKQENDRLVPGSDIVHEMCPRYRDGEQVLLQKMFIFSPTGSLQALVYTLEGQVLLNYVPYGFCFVLSGQRRISFRDRFGSMLYHKSMNELDYYP</sequence>
<reference evidence="1" key="1">
    <citation type="submission" date="2018-03" db="EMBL/GenBank/DDBJ databases">
        <authorList>
            <consortium name="Urmite Genomes"/>
        </authorList>
    </citation>
    <scope>NUCLEOTIDE SEQUENCE [LARGE SCALE GENOMIC DNA]</scope>
    <source>
        <strain evidence="1">IHUMI-27.7</strain>
    </source>
</reference>
<protein>
    <submittedName>
        <fullName evidence="1">Uncharacterized protein</fullName>
    </submittedName>
</protein>
<proteinExistence type="predicted"/>
<keyword evidence="2" id="KW-1185">Reference proteome</keyword>
<dbReference type="EMBL" id="LT994651">
    <property type="protein sequence ID" value="SPN79247.1"/>
    <property type="molecule type" value="Genomic_DNA"/>
</dbReference>
<accession>A0A2R8FE18</accession>
<organism evidence="1">
    <name type="scientific">Brazilian cedratvirus IHUMI</name>
    <dbReference type="NCBI Taxonomy" id="2126980"/>
    <lineage>
        <taxon>Viruses</taxon>
        <taxon>Pithoviruses</taxon>
        <taxon>Orthocedratvirinae</taxon>
        <taxon>Alphacedratvirus</taxon>
        <taxon>Alphacedratvirus brasiliense</taxon>
    </lineage>
</organism>